<organism evidence="16 17">
    <name type="scientific">Cloeon dipterum</name>
    <dbReference type="NCBI Taxonomy" id="197152"/>
    <lineage>
        <taxon>Eukaryota</taxon>
        <taxon>Metazoa</taxon>
        <taxon>Ecdysozoa</taxon>
        <taxon>Arthropoda</taxon>
        <taxon>Hexapoda</taxon>
        <taxon>Insecta</taxon>
        <taxon>Pterygota</taxon>
        <taxon>Palaeoptera</taxon>
        <taxon>Ephemeroptera</taxon>
        <taxon>Pisciforma</taxon>
        <taxon>Baetidae</taxon>
        <taxon>Cloeon</taxon>
    </lineage>
</organism>
<evidence type="ECO:0000256" key="7">
    <source>
        <dbReference type="ARBA" id="ARBA00022833"/>
    </source>
</evidence>
<dbReference type="GO" id="GO:0000978">
    <property type="term" value="F:RNA polymerase II cis-regulatory region sequence-specific DNA binding"/>
    <property type="evidence" value="ECO:0007669"/>
    <property type="project" value="TreeGrafter"/>
</dbReference>
<evidence type="ECO:0000256" key="6">
    <source>
        <dbReference type="ARBA" id="ARBA00022771"/>
    </source>
</evidence>
<evidence type="ECO:0000256" key="4">
    <source>
        <dbReference type="ARBA" id="ARBA00022723"/>
    </source>
</evidence>
<dbReference type="AlphaFoldDB" id="A0A8S1DVG2"/>
<dbReference type="Gene3D" id="3.30.160.60">
    <property type="entry name" value="Classic Zinc Finger"/>
    <property type="match status" value="5"/>
</dbReference>
<dbReference type="InterPro" id="IPR050527">
    <property type="entry name" value="Snail/Krueppel_Znf"/>
</dbReference>
<feature type="domain" description="C2H2-type" evidence="15">
    <location>
        <begin position="227"/>
        <end position="254"/>
    </location>
</feature>
<keyword evidence="4" id="KW-0479">Metal-binding</keyword>
<evidence type="ECO:0000256" key="5">
    <source>
        <dbReference type="ARBA" id="ARBA00022737"/>
    </source>
</evidence>
<dbReference type="Pfam" id="PF23561">
    <property type="entry name" value="zf-C2H2_15"/>
    <property type="match status" value="1"/>
</dbReference>
<dbReference type="PROSITE" id="PS50157">
    <property type="entry name" value="ZINC_FINGER_C2H2_2"/>
    <property type="match status" value="5"/>
</dbReference>
<dbReference type="InterPro" id="IPR056436">
    <property type="entry name" value="Znf-C2H2_ZIC1-5/GLI1-3-like"/>
</dbReference>
<dbReference type="InterPro" id="IPR036236">
    <property type="entry name" value="Znf_C2H2_sf"/>
</dbReference>
<feature type="domain" description="C2H2-type" evidence="15">
    <location>
        <begin position="143"/>
        <end position="170"/>
    </location>
</feature>
<proteinExistence type="inferred from homology"/>
<feature type="domain" description="C2H2-type" evidence="15">
    <location>
        <begin position="171"/>
        <end position="198"/>
    </location>
</feature>
<keyword evidence="7" id="KW-0862">Zinc</keyword>
<evidence type="ECO:0000256" key="3">
    <source>
        <dbReference type="ARBA" id="ARBA00006991"/>
    </source>
</evidence>
<evidence type="ECO:0000259" key="15">
    <source>
        <dbReference type="PROSITE" id="PS50157"/>
    </source>
</evidence>
<keyword evidence="6 13" id="KW-0863">Zinc-finger</keyword>
<sequence>MMSGAENGNKTAGFLAQWASRHYSQTSPAPTMVSNMAHSATHHVQDELLMRTKAEWEKQQAAAAAAAMCYWSYGDQGPLMFGAKADWKSVERGPSSANQDSVNTARIPSGGGQSYSKKKHHRSSSSSSSTAIEDNLAGPSKPFPCDDCGKCFRQHSQLSTHQRIHTGDRPYLCNECPKAFRTQGTLAIHRRIHTGEKPYSCEECGRCFRTQGTLVIHRRTHTGDRPYKCQDCGKAFAARCSLVVHWRTHTGEKPYMCTECGKLFASRSDSARHTRTHQGGASGKKSLIRRVIQGHPAL</sequence>
<comment type="similarity">
    <text evidence="3">Belongs to the krueppel C2H2-type zinc-finger protein family.</text>
</comment>
<dbReference type="PANTHER" id="PTHR24388">
    <property type="entry name" value="ZINC FINGER PROTEIN"/>
    <property type="match status" value="1"/>
</dbReference>
<evidence type="ECO:0000256" key="13">
    <source>
        <dbReference type="PROSITE-ProRule" id="PRU00042"/>
    </source>
</evidence>
<keyword evidence="5" id="KW-0677">Repeat</keyword>
<dbReference type="FunFam" id="3.30.160.60:FF:000384">
    <property type="entry name" value="Zinc finger protein 550"/>
    <property type="match status" value="1"/>
</dbReference>
<keyword evidence="17" id="KW-1185">Reference proteome</keyword>
<keyword evidence="8" id="KW-0805">Transcription regulation</keyword>
<accession>A0A8S1DVG2</accession>
<dbReference type="SUPFAM" id="SSF57667">
    <property type="entry name" value="beta-beta-alpha zinc fingers"/>
    <property type="match status" value="3"/>
</dbReference>
<dbReference type="FunFam" id="3.30.160.60:FF:000688">
    <property type="entry name" value="zinc finger protein 197 isoform X1"/>
    <property type="match status" value="1"/>
</dbReference>
<evidence type="ECO:0000256" key="12">
    <source>
        <dbReference type="ARBA" id="ARBA00037948"/>
    </source>
</evidence>
<evidence type="ECO:0000256" key="11">
    <source>
        <dbReference type="ARBA" id="ARBA00023242"/>
    </source>
</evidence>
<keyword evidence="9" id="KW-0238">DNA-binding</keyword>
<dbReference type="GO" id="GO:0008270">
    <property type="term" value="F:zinc ion binding"/>
    <property type="evidence" value="ECO:0007669"/>
    <property type="project" value="UniProtKB-KW"/>
</dbReference>
<evidence type="ECO:0000256" key="10">
    <source>
        <dbReference type="ARBA" id="ARBA00023163"/>
    </source>
</evidence>
<dbReference type="OrthoDB" id="5945507at2759"/>
<dbReference type="GO" id="GO:0030674">
    <property type="term" value="F:protein-macromolecule adaptor activity"/>
    <property type="evidence" value="ECO:0007669"/>
    <property type="project" value="UniProtKB-ARBA"/>
</dbReference>
<dbReference type="EMBL" id="CADEPI010000690">
    <property type="protein sequence ID" value="CAB3388074.1"/>
    <property type="molecule type" value="Genomic_DNA"/>
</dbReference>
<dbReference type="FunFam" id="3.30.160.60:FF:002343">
    <property type="entry name" value="Zinc finger protein 33A"/>
    <property type="match status" value="1"/>
</dbReference>
<feature type="domain" description="C2H2-type" evidence="15">
    <location>
        <begin position="255"/>
        <end position="282"/>
    </location>
</feature>
<dbReference type="PROSITE" id="PS00028">
    <property type="entry name" value="ZINC_FINGER_C2H2_1"/>
    <property type="match status" value="5"/>
</dbReference>
<dbReference type="FunFam" id="3.30.160.60:FF:000180">
    <property type="entry name" value="Zinc finger protein 689"/>
    <property type="match status" value="1"/>
</dbReference>
<feature type="region of interest" description="Disordered" evidence="14">
    <location>
        <begin position="90"/>
        <end position="138"/>
    </location>
</feature>
<gene>
    <name evidence="16" type="ORF">CLODIP_2_CD15535</name>
</gene>
<evidence type="ECO:0000313" key="16">
    <source>
        <dbReference type="EMBL" id="CAB3388074.1"/>
    </source>
</evidence>
<dbReference type="InterPro" id="IPR013087">
    <property type="entry name" value="Znf_C2H2_type"/>
</dbReference>
<protein>
    <recommendedName>
        <fullName evidence="15">C2H2-type domain-containing protein</fullName>
    </recommendedName>
</protein>
<evidence type="ECO:0000256" key="2">
    <source>
        <dbReference type="ARBA" id="ARBA00004123"/>
    </source>
</evidence>
<evidence type="ECO:0000256" key="14">
    <source>
        <dbReference type="SAM" id="MobiDB-lite"/>
    </source>
</evidence>
<comment type="function">
    <text evidence="1">May be involved in transcriptional regulation.</text>
</comment>
<dbReference type="GO" id="GO:0005634">
    <property type="term" value="C:nucleus"/>
    <property type="evidence" value="ECO:0007669"/>
    <property type="project" value="UniProtKB-SubCell"/>
</dbReference>
<dbReference type="Proteomes" id="UP000494165">
    <property type="component" value="Unassembled WGS sequence"/>
</dbReference>
<keyword evidence="11" id="KW-0539">Nucleus</keyword>
<evidence type="ECO:0000256" key="1">
    <source>
        <dbReference type="ARBA" id="ARBA00003767"/>
    </source>
</evidence>
<comment type="similarity">
    <text evidence="12">Belongs to the snail C2H2-type zinc-finger protein family.</text>
</comment>
<comment type="subcellular location">
    <subcellularLocation>
        <location evidence="2">Nucleus</location>
    </subcellularLocation>
</comment>
<feature type="compositionally biased region" description="Polar residues" evidence="14">
    <location>
        <begin position="95"/>
        <end position="106"/>
    </location>
</feature>
<keyword evidence="10" id="KW-0804">Transcription</keyword>
<evidence type="ECO:0000256" key="9">
    <source>
        <dbReference type="ARBA" id="ARBA00023125"/>
    </source>
</evidence>
<name>A0A8S1DVG2_9INSE</name>
<dbReference type="SMART" id="SM00355">
    <property type="entry name" value="ZnF_C2H2"/>
    <property type="match status" value="5"/>
</dbReference>
<evidence type="ECO:0000313" key="17">
    <source>
        <dbReference type="Proteomes" id="UP000494165"/>
    </source>
</evidence>
<dbReference type="PANTHER" id="PTHR24388:SF54">
    <property type="entry name" value="PROTEIN ESCARGOT"/>
    <property type="match status" value="1"/>
</dbReference>
<dbReference type="Pfam" id="PF00096">
    <property type="entry name" value="zf-C2H2"/>
    <property type="match status" value="4"/>
</dbReference>
<feature type="domain" description="C2H2-type" evidence="15">
    <location>
        <begin position="199"/>
        <end position="226"/>
    </location>
</feature>
<reference evidence="16 17" key="1">
    <citation type="submission" date="2020-04" db="EMBL/GenBank/DDBJ databases">
        <authorList>
            <person name="Alioto T."/>
            <person name="Alioto T."/>
            <person name="Gomez Garrido J."/>
        </authorList>
    </citation>
    <scope>NUCLEOTIDE SEQUENCE [LARGE SCALE GENOMIC DNA]</scope>
</reference>
<dbReference type="FunFam" id="3.30.160.60:FF:000198">
    <property type="entry name" value="zinc finger protein 10 isoform X1"/>
    <property type="match status" value="1"/>
</dbReference>
<comment type="caution">
    <text evidence="16">The sequence shown here is derived from an EMBL/GenBank/DDBJ whole genome shotgun (WGS) entry which is preliminary data.</text>
</comment>
<dbReference type="GO" id="GO:0000981">
    <property type="term" value="F:DNA-binding transcription factor activity, RNA polymerase II-specific"/>
    <property type="evidence" value="ECO:0007669"/>
    <property type="project" value="TreeGrafter"/>
</dbReference>
<evidence type="ECO:0000256" key="8">
    <source>
        <dbReference type="ARBA" id="ARBA00023015"/>
    </source>
</evidence>